<feature type="signal peptide" evidence="1">
    <location>
        <begin position="1"/>
        <end position="23"/>
    </location>
</feature>
<protein>
    <submittedName>
        <fullName evidence="2">Uncharacterized protein</fullName>
    </submittedName>
</protein>
<name>A0A5N4E4W0_CAMDR</name>
<accession>A0A5N4E4W0</accession>
<sequence length="132" mass="15179">MLTLLLTLKLVTFYMSVYPQAQCYTLVEELLKMMMMMKVKSQSAQGVAFTGRALLSTSLAKDAVTEIFKDAGFQFLIQCPLGPPEDTVQRKVSVLHRRRLGLEPGWEKQRARLHQNLGSDEKLAREWEMTWQ</sequence>
<dbReference type="EMBL" id="JWIN03000005">
    <property type="protein sequence ID" value="KAB1278471.1"/>
    <property type="molecule type" value="Genomic_DNA"/>
</dbReference>
<dbReference type="Proteomes" id="UP000299084">
    <property type="component" value="Unassembled WGS sequence"/>
</dbReference>
<dbReference type="AlphaFoldDB" id="A0A5N4E4W0"/>
<comment type="caution">
    <text evidence="2">The sequence shown here is derived from an EMBL/GenBank/DDBJ whole genome shotgun (WGS) entry which is preliminary data.</text>
</comment>
<keyword evidence="1" id="KW-0732">Signal</keyword>
<feature type="chain" id="PRO_5024361890" evidence="1">
    <location>
        <begin position="24"/>
        <end position="132"/>
    </location>
</feature>
<keyword evidence="3" id="KW-1185">Reference proteome</keyword>
<organism evidence="2 3">
    <name type="scientific">Camelus dromedarius</name>
    <name type="common">Dromedary</name>
    <name type="synonym">Arabian camel</name>
    <dbReference type="NCBI Taxonomy" id="9838"/>
    <lineage>
        <taxon>Eukaryota</taxon>
        <taxon>Metazoa</taxon>
        <taxon>Chordata</taxon>
        <taxon>Craniata</taxon>
        <taxon>Vertebrata</taxon>
        <taxon>Euteleostomi</taxon>
        <taxon>Mammalia</taxon>
        <taxon>Eutheria</taxon>
        <taxon>Laurasiatheria</taxon>
        <taxon>Artiodactyla</taxon>
        <taxon>Tylopoda</taxon>
        <taxon>Camelidae</taxon>
        <taxon>Camelus</taxon>
    </lineage>
</organism>
<evidence type="ECO:0000256" key="1">
    <source>
        <dbReference type="SAM" id="SignalP"/>
    </source>
</evidence>
<evidence type="ECO:0000313" key="2">
    <source>
        <dbReference type="EMBL" id="KAB1278471.1"/>
    </source>
</evidence>
<proteinExistence type="predicted"/>
<gene>
    <name evidence="2" type="ORF">Cadr_000007600</name>
</gene>
<reference evidence="2 3" key="1">
    <citation type="journal article" date="2019" name="Mol. Ecol. Resour.">
        <title>Improving Illumina assemblies with Hi-C and long reads: an example with the North African dromedary.</title>
        <authorList>
            <person name="Elbers J.P."/>
            <person name="Rogers M.F."/>
            <person name="Perelman P.L."/>
            <person name="Proskuryakova A.A."/>
            <person name="Serdyukova N.A."/>
            <person name="Johnson W.E."/>
            <person name="Horin P."/>
            <person name="Corander J."/>
            <person name="Murphy D."/>
            <person name="Burger P.A."/>
        </authorList>
    </citation>
    <scope>NUCLEOTIDE SEQUENCE [LARGE SCALE GENOMIC DNA]</scope>
    <source>
        <strain evidence="2">Drom800</strain>
        <tissue evidence="2">Blood</tissue>
    </source>
</reference>
<evidence type="ECO:0000313" key="3">
    <source>
        <dbReference type="Proteomes" id="UP000299084"/>
    </source>
</evidence>